<dbReference type="AlphaFoldDB" id="A0AAV7VK46"/>
<protein>
    <submittedName>
        <fullName evidence="2">Uncharacterized protein</fullName>
    </submittedName>
</protein>
<name>A0AAV7VK46_PLEWA</name>
<accession>A0AAV7VK46</accession>
<evidence type="ECO:0000256" key="1">
    <source>
        <dbReference type="SAM" id="MobiDB-lite"/>
    </source>
</evidence>
<dbReference type="EMBL" id="JANPWB010000003">
    <property type="protein sequence ID" value="KAJ1200565.1"/>
    <property type="molecule type" value="Genomic_DNA"/>
</dbReference>
<comment type="caution">
    <text evidence="2">The sequence shown here is derived from an EMBL/GenBank/DDBJ whole genome shotgun (WGS) entry which is preliminary data.</text>
</comment>
<evidence type="ECO:0000313" key="2">
    <source>
        <dbReference type="EMBL" id="KAJ1200565.1"/>
    </source>
</evidence>
<feature type="compositionally biased region" description="Basic and acidic residues" evidence="1">
    <location>
        <begin position="10"/>
        <end position="27"/>
    </location>
</feature>
<keyword evidence="3" id="KW-1185">Reference proteome</keyword>
<reference evidence="2" key="1">
    <citation type="journal article" date="2022" name="bioRxiv">
        <title>Sequencing and chromosome-scale assembly of the giantPleurodeles waltlgenome.</title>
        <authorList>
            <person name="Brown T."/>
            <person name="Elewa A."/>
            <person name="Iarovenko S."/>
            <person name="Subramanian E."/>
            <person name="Araus A.J."/>
            <person name="Petzold A."/>
            <person name="Susuki M."/>
            <person name="Suzuki K.-i.T."/>
            <person name="Hayashi T."/>
            <person name="Toyoda A."/>
            <person name="Oliveira C."/>
            <person name="Osipova E."/>
            <person name="Leigh N.D."/>
            <person name="Simon A."/>
            <person name="Yun M.H."/>
        </authorList>
    </citation>
    <scope>NUCLEOTIDE SEQUENCE</scope>
    <source>
        <strain evidence="2">20211129_DDA</strain>
        <tissue evidence="2">Liver</tissue>
    </source>
</reference>
<feature type="region of interest" description="Disordered" evidence="1">
    <location>
        <begin position="1"/>
        <end position="35"/>
    </location>
</feature>
<evidence type="ECO:0000313" key="3">
    <source>
        <dbReference type="Proteomes" id="UP001066276"/>
    </source>
</evidence>
<sequence length="106" mass="11510">MLLEPAESPGLRHGDWAELRRQPDRSRTASANDGAARGEAILELAVLTLCPELRRRCEDTTACPDGRGGYQKISDGLPCMRELGLRLRNPPAPTVEYSSGSGPGMY</sequence>
<dbReference type="Proteomes" id="UP001066276">
    <property type="component" value="Chromosome 2_1"/>
</dbReference>
<proteinExistence type="predicted"/>
<gene>
    <name evidence="2" type="ORF">NDU88_004388</name>
</gene>
<organism evidence="2 3">
    <name type="scientific">Pleurodeles waltl</name>
    <name type="common">Iberian ribbed newt</name>
    <dbReference type="NCBI Taxonomy" id="8319"/>
    <lineage>
        <taxon>Eukaryota</taxon>
        <taxon>Metazoa</taxon>
        <taxon>Chordata</taxon>
        <taxon>Craniata</taxon>
        <taxon>Vertebrata</taxon>
        <taxon>Euteleostomi</taxon>
        <taxon>Amphibia</taxon>
        <taxon>Batrachia</taxon>
        <taxon>Caudata</taxon>
        <taxon>Salamandroidea</taxon>
        <taxon>Salamandridae</taxon>
        <taxon>Pleurodelinae</taxon>
        <taxon>Pleurodeles</taxon>
    </lineage>
</organism>